<sequence>MLIIKLQGGLGNQMFQYAFASILAQKNKTKVVIEGSIFERVEKTPGFTPRKFELFIFDNQYDRVSESDVISFHHLSKINKAKKKIGLNYPKIYNEPSFGFQTDALSIKSPVYLKGYFQSCKYLIGYENFIRELFSFPVDTLDEINKELLIKIKNFNSIAIHIRRGDYVNDKMTAEYHGSCGLDYYLEAIKLMASKNKDFTLVFFSDDSDWVKEQFNDLPYPKIVVEHNKGEDSWKDMLLMSSCHHNIIANSSFSWWSAWLNINSDKTVIAPKKWFETKDLNTQTLLPEEWIKL</sequence>
<dbReference type="OrthoDB" id="9794601at2"/>
<evidence type="ECO:0000256" key="2">
    <source>
        <dbReference type="ARBA" id="ARBA00022679"/>
    </source>
</evidence>
<name>A0A553CK81_9FLAO</name>
<dbReference type="GO" id="GO:0008107">
    <property type="term" value="F:galactoside 2-alpha-L-fucosyltransferase activity"/>
    <property type="evidence" value="ECO:0007669"/>
    <property type="project" value="InterPro"/>
</dbReference>
<evidence type="ECO:0000313" key="4">
    <source>
        <dbReference type="Proteomes" id="UP000318585"/>
    </source>
</evidence>
<dbReference type="Gene3D" id="3.40.50.11350">
    <property type="match status" value="1"/>
</dbReference>
<evidence type="ECO:0000256" key="1">
    <source>
        <dbReference type="ARBA" id="ARBA00022676"/>
    </source>
</evidence>
<dbReference type="GO" id="GO:0005975">
    <property type="term" value="P:carbohydrate metabolic process"/>
    <property type="evidence" value="ECO:0007669"/>
    <property type="project" value="InterPro"/>
</dbReference>
<comment type="caution">
    <text evidence="3">The sequence shown here is derived from an EMBL/GenBank/DDBJ whole genome shotgun (WGS) entry which is preliminary data.</text>
</comment>
<dbReference type="Proteomes" id="UP000318585">
    <property type="component" value="Unassembled WGS sequence"/>
</dbReference>
<accession>A0A553CK81</accession>
<organism evidence="3 4">
    <name type="scientific">Flavobacterium franklandianum</name>
    <dbReference type="NCBI Taxonomy" id="2594430"/>
    <lineage>
        <taxon>Bacteria</taxon>
        <taxon>Pseudomonadati</taxon>
        <taxon>Bacteroidota</taxon>
        <taxon>Flavobacteriia</taxon>
        <taxon>Flavobacteriales</taxon>
        <taxon>Flavobacteriaceae</taxon>
        <taxon>Flavobacterium</taxon>
    </lineage>
</organism>
<keyword evidence="2 3" id="KW-0808">Transferase</keyword>
<dbReference type="InterPro" id="IPR002516">
    <property type="entry name" value="Glyco_trans_11"/>
</dbReference>
<dbReference type="CDD" id="cd11301">
    <property type="entry name" value="Fut1_Fut2_like"/>
    <property type="match status" value="1"/>
</dbReference>
<dbReference type="EMBL" id="VJZR01000007">
    <property type="protein sequence ID" value="TRX20910.1"/>
    <property type="molecule type" value="Genomic_DNA"/>
</dbReference>
<protein>
    <submittedName>
        <fullName evidence="3">Alpha-1,2-fucosyltransferase</fullName>
    </submittedName>
</protein>
<proteinExistence type="predicted"/>
<dbReference type="Pfam" id="PF01531">
    <property type="entry name" value="Glyco_transf_11"/>
    <property type="match status" value="1"/>
</dbReference>
<keyword evidence="1 3" id="KW-0328">Glycosyltransferase</keyword>
<reference evidence="3 4" key="1">
    <citation type="submission" date="2019-07" db="EMBL/GenBank/DDBJ databases">
        <title>Novel species of Flavobacterium.</title>
        <authorList>
            <person name="Liu Q."/>
            <person name="Xin Y.-H."/>
        </authorList>
    </citation>
    <scope>NUCLEOTIDE SEQUENCE [LARGE SCALE GENOMIC DNA]</scope>
    <source>
        <strain evidence="3 4">LB3P56</strain>
    </source>
</reference>
<dbReference type="AlphaFoldDB" id="A0A553CK81"/>
<dbReference type="RefSeq" id="WP_143391749.1">
    <property type="nucleotide sequence ID" value="NZ_VJZQ01000030.1"/>
</dbReference>
<dbReference type="PANTHER" id="PTHR11927">
    <property type="entry name" value="GALACTOSIDE 2-L-FUCOSYLTRANSFERASE"/>
    <property type="match status" value="1"/>
</dbReference>
<dbReference type="PANTHER" id="PTHR11927:SF9">
    <property type="entry name" value="L-FUCOSYLTRANSFERASE"/>
    <property type="match status" value="1"/>
</dbReference>
<gene>
    <name evidence="3" type="ORF">FNW17_09585</name>
</gene>
<keyword evidence="4" id="KW-1185">Reference proteome</keyword>
<evidence type="ECO:0000313" key="3">
    <source>
        <dbReference type="EMBL" id="TRX20910.1"/>
    </source>
</evidence>
<dbReference type="GO" id="GO:0016020">
    <property type="term" value="C:membrane"/>
    <property type="evidence" value="ECO:0007669"/>
    <property type="project" value="InterPro"/>
</dbReference>